<feature type="region of interest" description="Disordered" evidence="1">
    <location>
        <begin position="556"/>
        <end position="623"/>
    </location>
</feature>
<dbReference type="EMBL" id="CCKQ01004729">
    <property type="protein sequence ID" value="CDW75892.1"/>
    <property type="molecule type" value="Genomic_DNA"/>
</dbReference>
<dbReference type="InParanoid" id="A0A078A243"/>
<evidence type="ECO:0000259" key="4">
    <source>
        <dbReference type="Pfam" id="PF07970"/>
    </source>
</evidence>
<feature type="compositionally biased region" description="Polar residues" evidence="1">
    <location>
        <begin position="577"/>
        <end position="600"/>
    </location>
</feature>
<organism evidence="5 6">
    <name type="scientific">Stylonychia lemnae</name>
    <name type="common">Ciliate</name>
    <dbReference type="NCBI Taxonomy" id="5949"/>
    <lineage>
        <taxon>Eukaryota</taxon>
        <taxon>Sar</taxon>
        <taxon>Alveolata</taxon>
        <taxon>Ciliophora</taxon>
        <taxon>Intramacronucleata</taxon>
        <taxon>Spirotrichea</taxon>
        <taxon>Stichotrichia</taxon>
        <taxon>Sporadotrichida</taxon>
        <taxon>Oxytrichidae</taxon>
        <taxon>Stylonychinae</taxon>
        <taxon>Stylonychia</taxon>
    </lineage>
</organism>
<dbReference type="AlphaFoldDB" id="A0A078A243"/>
<dbReference type="Proteomes" id="UP000039865">
    <property type="component" value="Unassembled WGS sequence"/>
</dbReference>
<dbReference type="GO" id="GO:0005634">
    <property type="term" value="C:nucleus"/>
    <property type="evidence" value="ECO:0007669"/>
    <property type="project" value="TreeGrafter"/>
</dbReference>
<keyword evidence="2" id="KW-1133">Transmembrane helix</keyword>
<evidence type="ECO:0000259" key="3">
    <source>
        <dbReference type="Pfam" id="PF03399"/>
    </source>
</evidence>
<dbReference type="PANTHER" id="PTHR12436">
    <property type="entry name" value="80 KDA MCM3-ASSOCIATED PROTEIN"/>
    <property type="match status" value="1"/>
</dbReference>
<keyword evidence="6" id="KW-1185">Reference proteome</keyword>
<gene>
    <name evidence="5" type="primary">Contig11492.g583</name>
    <name evidence="5" type="ORF">STYLEM_4887</name>
</gene>
<accession>A0A078A243</accession>
<reference evidence="5 6" key="1">
    <citation type="submission" date="2014-06" db="EMBL/GenBank/DDBJ databases">
        <authorList>
            <person name="Swart Estienne"/>
        </authorList>
    </citation>
    <scope>NUCLEOTIDE SEQUENCE [LARGE SCALE GENOMIC DNA]</scope>
    <source>
        <strain evidence="5 6">130c</strain>
    </source>
</reference>
<dbReference type="InterPro" id="IPR005062">
    <property type="entry name" value="SAC3/GANP/THP3_conserved"/>
</dbReference>
<dbReference type="Gene3D" id="1.25.40.990">
    <property type="match status" value="1"/>
</dbReference>
<proteinExistence type="predicted"/>
<evidence type="ECO:0000256" key="1">
    <source>
        <dbReference type="SAM" id="MobiDB-lite"/>
    </source>
</evidence>
<feature type="domain" description="SAC3/GANP/THP3 conserved" evidence="3">
    <location>
        <begin position="735"/>
        <end position="834"/>
    </location>
</feature>
<dbReference type="InterPro" id="IPR045107">
    <property type="entry name" value="SAC3/GANP/THP3"/>
</dbReference>
<dbReference type="Pfam" id="PF03399">
    <property type="entry name" value="SAC3_GANP"/>
    <property type="match status" value="1"/>
</dbReference>
<evidence type="ECO:0000256" key="2">
    <source>
        <dbReference type="SAM" id="Phobius"/>
    </source>
</evidence>
<keyword evidence="2" id="KW-0812">Transmembrane</keyword>
<dbReference type="PANTHER" id="PTHR12436:SF4">
    <property type="entry name" value="LEUKOCYTE RECEPTOR CLUSTER MEMBER 8"/>
    <property type="match status" value="1"/>
</dbReference>
<feature type="compositionally biased region" description="Low complexity" evidence="1">
    <location>
        <begin position="607"/>
        <end position="622"/>
    </location>
</feature>
<evidence type="ECO:0000313" key="6">
    <source>
        <dbReference type="Proteomes" id="UP000039865"/>
    </source>
</evidence>
<name>A0A078A243_STYLE</name>
<dbReference type="InterPro" id="IPR012936">
    <property type="entry name" value="Erv_C"/>
</dbReference>
<evidence type="ECO:0000313" key="5">
    <source>
        <dbReference type="EMBL" id="CDW75892.1"/>
    </source>
</evidence>
<sequence length="881" mass="100786">MPCEVMTLDIIDIMGTNIQDIAGSLYKKRISKEGVFISQTSMLDMVQTRQDLMNKVKEELDQEMGCHLEGYFSINRVPGSFFISTMQHEDLVVGLQQQGYSFDFSHTVYHVSMGRKAYNEHMQKEYPDKIGEISIGPYAFSSNKDSKDKPFGLETKFFITAISTQYNQLSEILYQLTYTKKTYSNSEMDNLLSFNYEISPLSVFFKEEKENSIDFFIHITGMIGGIFTIAGIIDTILHQSVAVLFKQRIGKLYQRNSNNSSIRMYIKPRILEFLPACMHNLTTSHQLLIRHSMEVCMVLKDTPNNTIIIILQIIMVRLPLVELHRIGSNLPSGKALTTVKVIRTASILLKLAALKIQVSLILRFSLLNRIYHPKMKVKSQIPNGVSQLQYMRLNNSDRDICLGLTEQNPAAAAAMKLSVKCPDKLSSYIERAFQKCINQQERDFMDATLKKICNACKVRGNLLSKDWDALQLPSLPREGPQYTTINARLENMDVIIPPSTNFQSNQNLQSFQLQPQVPLSQQNPSLISSFSQNITFNKQPLIAPQLKTFQNSNLVSNSAEQVSEEDMKKRKQRLEKFNSQAQSTPPTSTQKLSSFSSVQNSKHDKFSSLSNKNSISYSSSNKTQGTCTRLEKSYFRLTSAPDPSDVRPESVLRKALKMILNKWKYKETDYRYIDEQFRSMRQDMTIQRLENEFCVKVYEAHARIALECADLDQFNQCQTQLHHLYKSGMQGHRITETLKMLKSLSFEEKQCEPIQHALSVRKQLASGNYARFFKLYRTAPNMGGYLMDVFIEKLRIMSLQKMALAYIAGNVEVGYLSHILAFDDQKLADQFLCQIGNLSFSHFFLVGCKIVQQEDGKRYIVCRESLPAIKKAPLKVKTCQK</sequence>
<feature type="transmembrane region" description="Helical" evidence="2">
    <location>
        <begin position="215"/>
        <end position="245"/>
    </location>
</feature>
<protein>
    <submittedName>
        <fullName evidence="5">Uncharacterized protein</fullName>
    </submittedName>
</protein>
<feature type="domain" description="Endoplasmic reticulum vesicle transporter C-terminal" evidence="4">
    <location>
        <begin position="50"/>
        <end position="234"/>
    </location>
</feature>
<dbReference type="Pfam" id="PF07970">
    <property type="entry name" value="COPIIcoated_ERV"/>
    <property type="match status" value="1"/>
</dbReference>
<keyword evidence="2" id="KW-0472">Membrane</keyword>
<dbReference type="OrthoDB" id="199574at2759"/>